<dbReference type="SUPFAM" id="SSF56112">
    <property type="entry name" value="Protein kinase-like (PK-like)"/>
    <property type="match status" value="1"/>
</dbReference>
<organism evidence="7 10">
    <name type="scientific">Medicago truncatula</name>
    <name type="common">Barrel medic</name>
    <name type="synonym">Medicago tribuloides</name>
    <dbReference type="NCBI Taxonomy" id="3880"/>
    <lineage>
        <taxon>Eukaryota</taxon>
        <taxon>Viridiplantae</taxon>
        <taxon>Streptophyta</taxon>
        <taxon>Embryophyta</taxon>
        <taxon>Tracheophyta</taxon>
        <taxon>Spermatophyta</taxon>
        <taxon>Magnoliopsida</taxon>
        <taxon>eudicotyledons</taxon>
        <taxon>Gunneridae</taxon>
        <taxon>Pentapetalae</taxon>
        <taxon>rosids</taxon>
        <taxon>fabids</taxon>
        <taxon>Fabales</taxon>
        <taxon>Fabaceae</taxon>
        <taxon>Papilionoideae</taxon>
        <taxon>50 kb inversion clade</taxon>
        <taxon>NPAAA clade</taxon>
        <taxon>Hologalegina</taxon>
        <taxon>IRL clade</taxon>
        <taxon>Trifolieae</taxon>
        <taxon>Medicago</taxon>
    </lineage>
</organism>
<dbReference type="Gene3D" id="1.10.510.10">
    <property type="entry name" value="Transferase(Phosphotransferase) domain 1"/>
    <property type="match status" value="1"/>
</dbReference>
<keyword evidence="7" id="KW-0675">Receptor</keyword>
<dbReference type="Proteomes" id="UP000265566">
    <property type="component" value="Chromosome 1"/>
</dbReference>
<dbReference type="OrthoDB" id="4062651at2759"/>
<dbReference type="Gene3D" id="3.30.200.20">
    <property type="entry name" value="Phosphorylase Kinase, domain 1"/>
    <property type="match status" value="1"/>
</dbReference>
<dbReference type="GO" id="GO:0007165">
    <property type="term" value="P:signal transduction"/>
    <property type="evidence" value="ECO:0000318"/>
    <property type="project" value="GO_Central"/>
</dbReference>
<dbReference type="FunFam" id="1.10.510.10:FF:000336">
    <property type="entry name" value="Cysteine-rich receptor-like protein kinase 2"/>
    <property type="match status" value="1"/>
</dbReference>
<dbReference type="PROSITE" id="PS00108">
    <property type="entry name" value="PROTEIN_KINASE_ST"/>
    <property type="match status" value="1"/>
</dbReference>
<dbReference type="AlphaFoldDB" id="G7IA07"/>
<evidence type="ECO:0000256" key="2">
    <source>
        <dbReference type="ARBA" id="ARBA00022741"/>
    </source>
</evidence>
<evidence type="ECO:0000256" key="3">
    <source>
        <dbReference type="ARBA" id="ARBA00022777"/>
    </source>
</evidence>
<dbReference type="eggNOG" id="KOG1187">
    <property type="taxonomic scope" value="Eukaryota"/>
</dbReference>
<dbReference type="CDD" id="cd14066">
    <property type="entry name" value="STKc_IRAK"/>
    <property type="match status" value="1"/>
</dbReference>
<evidence type="ECO:0000256" key="1">
    <source>
        <dbReference type="ARBA" id="ARBA00022679"/>
    </source>
</evidence>
<dbReference type="InterPro" id="IPR011009">
    <property type="entry name" value="Kinase-like_dom_sf"/>
</dbReference>
<dbReference type="Pfam" id="PF07714">
    <property type="entry name" value="PK_Tyr_Ser-Thr"/>
    <property type="match status" value="1"/>
</dbReference>
<evidence type="ECO:0000313" key="10">
    <source>
        <dbReference type="Proteomes" id="UP000002051"/>
    </source>
</evidence>
<gene>
    <name evidence="9" type="primary">11421623</name>
    <name evidence="7" type="ordered locus">MTR_1g031780</name>
    <name evidence="8" type="ORF">MtrunA17_Chr1g0160921</name>
</gene>
<evidence type="ECO:0000313" key="9">
    <source>
        <dbReference type="EnsemblPlants" id="AES59918"/>
    </source>
</evidence>
<keyword evidence="4" id="KW-0067">ATP-binding</keyword>
<dbReference type="STRING" id="3880.G7IA07"/>
<reference evidence="8" key="5">
    <citation type="journal article" date="2018" name="Nat. Plants">
        <title>Whole-genome landscape of Medicago truncatula symbiotic genes.</title>
        <authorList>
            <person name="Pecrix Y."/>
            <person name="Gamas P."/>
            <person name="Carrere S."/>
        </authorList>
    </citation>
    <scope>NUCLEOTIDE SEQUENCE</scope>
    <source>
        <tissue evidence="8">Leaves</tissue>
    </source>
</reference>
<dbReference type="FunFam" id="3.30.200.20:FF:000327">
    <property type="entry name" value="Cysteine-rich receptor-like protein kinase 10"/>
    <property type="match status" value="1"/>
</dbReference>
<feature type="domain" description="Protein kinase" evidence="6">
    <location>
        <begin position="52"/>
        <end position="323"/>
    </location>
</feature>
<evidence type="ECO:0000313" key="7">
    <source>
        <dbReference type="EMBL" id="AES59918.2"/>
    </source>
</evidence>
<reference evidence="9" key="3">
    <citation type="submission" date="2015-04" db="UniProtKB">
        <authorList>
            <consortium name="EnsemblPlants"/>
        </authorList>
    </citation>
    <scope>IDENTIFICATION</scope>
    <source>
        <strain evidence="9">cv. Jemalong A17</strain>
    </source>
</reference>
<dbReference type="SMART" id="SM00220">
    <property type="entry name" value="S_TKc"/>
    <property type="match status" value="1"/>
</dbReference>
<accession>A0A0C3ULD1</accession>
<dbReference type="KEGG" id="mtr:11421623"/>
<dbReference type="PROSITE" id="PS50011">
    <property type="entry name" value="PROTEIN_KINASE_DOM"/>
    <property type="match status" value="1"/>
</dbReference>
<keyword evidence="1 8" id="KW-0808">Transferase</keyword>
<protein>
    <submittedName>
        <fullName evidence="7">Receptor-like kinase</fullName>
    </submittedName>
</protein>
<proteinExistence type="predicted"/>
<accession>G7IA07</accession>
<dbReference type="EMBL" id="PSQE01000001">
    <property type="protein sequence ID" value="RHN78013.1"/>
    <property type="molecule type" value="Genomic_DNA"/>
</dbReference>
<dbReference type="PaxDb" id="3880-AES59918"/>
<dbReference type="InterPro" id="IPR001245">
    <property type="entry name" value="Ser-Thr/Tyr_kinase_cat_dom"/>
</dbReference>
<dbReference type="GO" id="GO:0005886">
    <property type="term" value="C:plasma membrane"/>
    <property type="evidence" value="ECO:0000318"/>
    <property type="project" value="GO_Central"/>
</dbReference>
<reference evidence="7 10" key="1">
    <citation type="journal article" date="2011" name="Nature">
        <title>The Medicago genome provides insight into the evolution of rhizobial symbioses.</title>
        <authorList>
            <person name="Young N.D."/>
            <person name="Debelle F."/>
            <person name="Oldroyd G.E."/>
            <person name="Geurts R."/>
            <person name="Cannon S.B."/>
            <person name="Udvardi M.K."/>
            <person name="Benedito V.A."/>
            <person name="Mayer K.F."/>
            <person name="Gouzy J."/>
            <person name="Schoof H."/>
            <person name="Van de Peer Y."/>
            <person name="Proost S."/>
            <person name="Cook D.R."/>
            <person name="Meyers B.C."/>
            <person name="Spannagl M."/>
            <person name="Cheung F."/>
            <person name="De Mita S."/>
            <person name="Krishnakumar V."/>
            <person name="Gundlach H."/>
            <person name="Zhou S."/>
            <person name="Mudge J."/>
            <person name="Bharti A.K."/>
            <person name="Murray J.D."/>
            <person name="Naoumkina M.A."/>
            <person name="Rosen B."/>
            <person name="Silverstein K.A."/>
            <person name="Tang H."/>
            <person name="Rombauts S."/>
            <person name="Zhao P.X."/>
            <person name="Zhou P."/>
            <person name="Barbe V."/>
            <person name="Bardou P."/>
            <person name="Bechner M."/>
            <person name="Bellec A."/>
            <person name="Berger A."/>
            <person name="Berges H."/>
            <person name="Bidwell S."/>
            <person name="Bisseling T."/>
            <person name="Choisne N."/>
            <person name="Couloux A."/>
            <person name="Denny R."/>
            <person name="Deshpande S."/>
            <person name="Dai X."/>
            <person name="Doyle J.J."/>
            <person name="Dudez A.M."/>
            <person name="Farmer A.D."/>
            <person name="Fouteau S."/>
            <person name="Franken C."/>
            <person name="Gibelin C."/>
            <person name="Gish J."/>
            <person name="Goldstein S."/>
            <person name="Gonzalez A.J."/>
            <person name="Green P.J."/>
            <person name="Hallab A."/>
            <person name="Hartog M."/>
            <person name="Hua A."/>
            <person name="Humphray S.J."/>
            <person name="Jeong D.H."/>
            <person name="Jing Y."/>
            <person name="Jocker A."/>
            <person name="Kenton S.M."/>
            <person name="Kim D.J."/>
            <person name="Klee K."/>
            <person name="Lai H."/>
            <person name="Lang C."/>
            <person name="Lin S."/>
            <person name="Macmil S.L."/>
            <person name="Magdelenat G."/>
            <person name="Matthews L."/>
            <person name="McCorrison J."/>
            <person name="Monaghan E.L."/>
            <person name="Mun J.H."/>
            <person name="Najar F.Z."/>
            <person name="Nicholson C."/>
            <person name="Noirot C."/>
            <person name="O'Bleness M."/>
            <person name="Paule C.R."/>
            <person name="Poulain J."/>
            <person name="Prion F."/>
            <person name="Qin B."/>
            <person name="Qu C."/>
            <person name="Retzel E.F."/>
            <person name="Riddle C."/>
            <person name="Sallet E."/>
            <person name="Samain S."/>
            <person name="Samson N."/>
            <person name="Sanders I."/>
            <person name="Saurat O."/>
            <person name="Scarpelli C."/>
            <person name="Schiex T."/>
            <person name="Segurens B."/>
            <person name="Severin A.J."/>
            <person name="Sherrier D.J."/>
            <person name="Shi R."/>
            <person name="Sims S."/>
            <person name="Singer S.R."/>
            <person name="Sinharoy S."/>
            <person name="Sterck L."/>
            <person name="Viollet A."/>
            <person name="Wang B.B."/>
            <person name="Wang K."/>
            <person name="Wang M."/>
            <person name="Wang X."/>
            <person name="Warfsmann J."/>
            <person name="Weissenbach J."/>
            <person name="White D.D."/>
            <person name="White J.D."/>
            <person name="Wiley G.B."/>
            <person name="Wincker P."/>
            <person name="Xing Y."/>
            <person name="Yang L."/>
            <person name="Yao Z."/>
            <person name="Ying F."/>
            <person name="Zhai J."/>
            <person name="Zhou L."/>
            <person name="Zuber A."/>
            <person name="Denarie J."/>
            <person name="Dixon R.A."/>
            <person name="May G.D."/>
            <person name="Schwartz D.C."/>
            <person name="Rogers J."/>
            <person name="Quetier F."/>
            <person name="Town C.D."/>
            <person name="Roe B.A."/>
        </authorList>
    </citation>
    <scope>NUCLEOTIDE SEQUENCE [LARGE SCALE GENOMIC DNA]</scope>
    <source>
        <strain evidence="7">A17</strain>
        <strain evidence="9 10">cv. Jemalong A17</strain>
    </source>
</reference>
<dbReference type="EnsemblPlants" id="AES59918">
    <property type="protein sequence ID" value="AES59918"/>
    <property type="gene ID" value="MTR_1g031780"/>
</dbReference>
<evidence type="ECO:0000256" key="4">
    <source>
        <dbReference type="ARBA" id="ARBA00022840"/>
    </source>
</evidence>
<dbReference type="InterPro" id="IPR008271">
    <property type="entry name" value="Ser/Thr_kinase_AS"/>
</dbReference>
<evidence type="ECO:0000259" key="6">
    <source>
        <dbReference type="PROSITE" id="PS50011"/>
    </source>
</evidence>
<feature type="compositionally biased region" description="Low complexity" evidence="5">
    <location>
        <begin position="374"/>
        <end position="396"/>
    </location>
</feature>
<dbReference type="Proteomes" id="UP000002051">
    <property type="component" value="Unassembled WGS sequence"/>
</dbReference>
<reference evidence="7 10" key="2">
    <citation type="journal article" date="2014" name="BMC Genomics">
        <title>An improved genome release (version Mt4.0) for the model legume Medicago truncatula.</title>
        <authorList>
            <person name="Tang H."/>
            <person name="Krishnakumar V."/>
            <person name="Bidwell S."/>
            <person name="Rosen B."/>
            <person name="Chan A."/>
            <person name="Zhou S."/>
            <person name="Gentzbittel L."/>
            <person name="Childs K.L."/>
            <person name="Yandell M."/>
            <person name="Gundlach H."/>
            <person name="Mayer K.F."/>
            <person name="Schwartz D.C."/>
            <person name="Town C.D."/>
        </authorList>
    </citation>
    <scope>GENOME REANNOTATION</scope>
    <source>
        <strain evidence="9 10">cv. Jemalong A17</strain>
    </source>
</reference>
<evidence type="ECO:0000313" key="11">
    <source>
        <dbReference type="Proteomes" id="UP000265566"/>
    </source>
</evidence>
<dbReference type="PANTHER" id="PTHR47973">
    <property type="entry name" value="CYSTEINE-RICH RECEPTOR-LIKE PROTEIN KINASE 3"/>
    <property type="match status" value="1"/>
</dbReference>
<reference evidence="11" key="4">
    <citation type="journal article" date="2018" name="Nat. Plants">
        <title>Whole-genome landscape of Medicago truncatula symbiotic genes.</title>
        <authorList>
            <person name="Pecrix Y."/>
            <person name="Staton S.E."/>
            <person name="Sallet E."/>
            <person name="Lelandais-Briere C."/>
            <person name="Moreau S."/>
            <person name="Carrere S."/>
            <person name="Blein T."/>
            <person name="Jardinaud M.F."/>
            <person name="Latrasse D."/>
            <person name="Zouine M."/>
            <person name="Zahm M."/>
            <person name="Kreplak J."/>
            <person name="Mayjonade B."/>
            <person name="Satge C."/>
            <person name="Perez M."/>
            <person name="Cauet S."/>
            <person name="Marande W."/>
            <person name="Chantry-Darmon C."/>
            <person name="Lopez-Roques C."/>
            <person name="Bouchez O."/>
            <person name="Berard A."/>
            <person name="Debelle F."/>
            <person name="Munos S."/>
            <person name="Bendahmane A."/>
            <person name="Berges H."/>
            <person name="Niebel A."/>
            <person name="Buitink J."/>
            <person name="Frugier F."/>
            <person name="Benhamed M."/>
            <person name="Crespi M."/>
            <person name="Gouzy J."/>
            <person name="Gamas P."/>
        </authorList>
    </citation>
    <scope>NUCLEOTIDE SEQUENCE [LARGE SCALE GENOMIC DNA]</scope>
    <source>
        <strain evidence="11">cv. Jemalong A17</strain>
    </source>
</reference>
<dbReference type="GO" id="GO:0004674">
    <property type="term" value="F:protein serine/threonine kinase activity"/>
    <property type="evidence" value="ECO:0000318"/>
    <property type="project" value="GO_Central"/>
</dbReference>
<dbReference type="EMBL" id="CM001217">
    <property type="protein sequence ID" value="AES59918.2"/>
    <property type="molecule type" value="Genomic_DNA"/>
</dbReference>
<feature type="compositionally biased region" description="Polar residues" evidence="5">
    <location>
        <begin position="362"/>
        <end position="373"/>
    </location>
</feature>
<dbReference type="InterPro" id="IPR052059">
    <property type="entry name" value="CR_Ser/Thr_kinase"/>
</dbReference>
<dbReference type="Gramene" id="rna1527">
    <property type="protein sequence ID" value="RHN78013.1"/>
    <property type="gene ID" value="gene1527"/>
</dbReference>
<keyword evidence="2" id="KW-0547">Nucleotide-binding</keyword>
<evidence type="ECO:0000313" key="8">
    <source>
        <dbReference type="EMBL" id="RHN78013.1"/>
    </source>
</evidence>
<keyword evidence="10" id="KW-1185">Reference proteome</keyword>
<sequence>MSKSNNFFHNLIKPFKFGSTREGNSEDDIQNIATQEQRTFSYETLVAATNNFHVHNKLGQGGFGPVYKGKLNDGREIAVKKLSRGSNQGKTQFVAEAKLLTRVQHRNVVNLYGYCIHGREKLLVYEYVPLESLDKFLFRSNKKQELDWKRRFDIINGVARGLLYLHEDSHICIIHRDIKAANILLDEKWVPKIADFGLARLFPEDETHVNTRVAGTHGYMAPEYLMHGHLSVKADVYSYGVLVLELISGHRNSSSDSAFNGDNLLNWAYKLYKKGKWLEMVDPTVASSVATTEQVEVCIRVSLLCTQGDPQLRPTMGRVALMLSKKPPSHMEEPTRPGMPGSRYRRALPRSHTPFTTDDENSSASHIDSSNCDTITTATTTTNSTSSATRTASATAQVDSRGKRPMFP</sequence>
<dbReference type="InterPro" id="IPR000719">
    <property type="entry name" value="Prot_kinase_dom"/>
</dbReference>
<name>G7IA07_MEDTR</name>
<dbReference type="GO" id="GO:0005524">
    <property type="term" value="F:ATP binding"/>
    <property type="evidence" value="ECO:0007669"/>
    <property type="project" value="UniProtKB-KW"/>
</dbReference>
<feature type="region of interest" description="Disordered" evidence="5">
    <location>
        <begin position="326"/>
        <end position="408"/>
    </location>
</feature>
<dbReference type="HOGENOM" id="CLU_000288_21_3_1"/>
<evidence type="ECO:0000256" key="5">
    <source>
        <dbReference type="SAM" id="MobiDB-lite"/>
    </source>
</evidence>
<keyword evidence="3 7" id="KW-0418">Kinase</keyword>